<sequence length="227" mass="25121">MLFTMCAPDFNKTRIADIADKSQEAPSLDIISCSQSSAVWRERRQGKTSAAHDKSTSYVFGRVVPRGEFPAEIDRRQTACSPSVGTVRKCAGGGDSICISSPSGRTSPLPVAAVPLPPHTEPRGASFFVRWVLEEGLMYGDDFLHIRKYINQRQETLNSAEQFCKRLRRQMANITTGGRDAESRTTPSGPGRIPIAHVLLKTGERHRVGIVRARQYISRNPPPNVWS</sequence>
<protein>
    <submittedName>
        <fullName evidence="1 3">Uncharacterized protein</fullName>
    </submittedName>
</protein>
<proteinExistence type="predicted"/>
<reference evidence="1 2" key="1">
    <citation type="submission" date="2018-11" db="EMBL/GenBank/DDBJ databases">
        <authorList>
            <consortium name="Pathogen Informatics"/>
        </authorList>
    </citation>
    <scope>NUCLEOTIDE SEQUENCE [LARGE SCALE GENOMIC DNA]</scope>
</reference>
<dbReference type="Proteomes" id="UP000050761">
    <property type="component" value="Unassembled WGS sequence"/>
</dbReference>
<organism evidence="2 3">
    <name type="scientific">Heligmosomoides polygyrus</name>
    <name type="common">Parasitic roundworm</name>
    <dbReference type="NCBI Taxonomy" id="6339"/>
    <lineage>
        <taxon>Eukaryota</taxon>
        <taxon>Metazoa</taxon>
        <taxon>Ecdysozoa</taxon>
        <taxon>Nematoda</taxon>
        <taxon>Chromadorea</taxon>
        <taxon>Rhabditida</taxon>
        <taxon>Rhabditina</taxon>
        <taxon>Rhabditomorpha</taxon>
        <taxon>Strongyloidea</taxon>
        <taxon>Heligmosomidae</taxon>
        <taxon>Heligmosomoides</taxon>
    </lineage>
</organism>
<evidence type="ECO:0000313" key="1">
    <source>
        <dbReference type="EMBL" id="VDP50111.1"/>
    </source>
</evidence>
<keyword evidence="2" id="KW-1185">Reference proteome</keyword>
<evidence type="ECO:0000313" key="2">
    <source>
        <dbReference type="Proteomes" id="UP000050761"/>
    </source>
</evidence>
<reference evidence="3" key="2">
    <citation type="submission" date="2019-09" db="UniProtKB">
        <authorList>
            <consortium name="WormBaseParasite"/>
        </authorList>
    </citation>
    <scope>IDENTIFICATION</scope>
</reference>
<gene>
    <name evidence="1" type="ORF">HPBE_LOCUS25262</name>
</gene>
<name>A0A183GRE3_HELPZ</name>
<evidence type="ECO:0000313" key="3">
    <source>
        <dbReference type="WBParaSite" id="HPBE_0002526301-mRNA-1"/>
    </source>
</evidence>
<accession>A0A3P8E1B4</accession>
<dbReference type="WBParaSite" id="HPBE_0002526301-mRNA-1">
    <property type="protein sequence ID" value="HPBE_0002526301-mRNA-1"/>
    <property type="gene ID" value="HPBE_0002526301"/>
</dbReference>
<accession>A0A183GRE3</accession>
<dbReference type="AlphaFoldDB" id="A0A183GRE3"/>
<dbReference type="EMBL" id="UZAH01037623">
    <property type="protein sequence ID" value="VDP50111.1"/>
    <property type="molecule type" value="Genomic_DNA"/>
</dbReference>